<accession>A0A9R1URK1</accession>
<evidence type="ECO:0000313" key="2">
    <source>
        <dbReference type="Proteomes" id="UP000235145"/>
    </source>
</evidence>
<keyword evidence="2" id="KW-1185">Reference proteome</keyword>
<proteinExistence type="predicted"/>
<dbReference type="PROSITE" id="PS51450">
    <property type="entry name" value="LRR"/>
    <property type="match status" value="1"/>
</dbReference>
<comment type="caution">
    <text evidence="1">The sequence shown here is derived from an EMBL/GenBank/DDBJ whole genome shotgun (WGS) entry which is preliminary data.</text>
</comment>
<dbReference type="Gene3D" id="3.80.10.10">
    <property type="entry name" value="Ribonuclease Inhibitor"/>
    <property type="match status" value="1"/>
</dbReference>
<dbReference type="InterPro" id="IPR001611">
    <property type="entry name" value="Leu-rich_rpt"/>
</dbReference>
<dbReference type="InterPro" id="IPR032675">
    <property type="entry name" value="LRR_dom_sf"/>
</dbReference>
<dbReference type="AlphaFoldDB" id="A0A9R1URK1"/>
<dbReference type="EMBL" id="NBSK02000008">
    <property type="protein sequence ID" value="KAJ0191703.1"/>
    <property type="molecule type" value="Genomic_DNA"/>
</dbReference>
<dbReference type="Proteomes" id="UP000235145">
    <property type="component" value="Unassembled WGS sequence"/>
</dbReference>
<organism evidence="1 2">
    <name type="scientific">Lactuca sativa</name>
    <name type="common">Garden lettuce</name>
    <dbReference type="NCBI Taxonomy" id="4236"/>
    <lineage>
        <taxon>Eukaryota</taxon>
        <taxon>Viridiplantae</taxon>
        <taxon>Streptophyta</taxon>
        <taxon>Embryophyta</taxon>
        <taxon>Tracheophyta</taxon>
        <taxon>Spermatophyta</taxon>
        <taxon>Magnoliopsida</taxon>
        <taxon>eudicotyledons</taxon>
        <taxon>Gunneridae</taxon>
        <taxon>Pentapetalae</taxon>
        <taxon>asterids</taxon>
        <taxon>campanulids</taxon>
        <taxon>Asterales</taxon>
        <taxon>Asteraceae</taxon>
        <taxon>Cichorioideae</taxon>
        <taxon>Cichorieae</taxon>
        <taxon>Lactucinae</taxon>
        <taxon>Lactuca</taxon>
    </lineage>
</organism>
<sequence length="134" mass="15615">MIPFVSELHLSGCGLGNTFLSSAHLNSSTLSNIQHLDLSDNLIKDIFLIQQLGIWRQCHLIYLSSKENEFDMEMTNSSQNIYEYSQYALEGLDLRWTLLNGTIPEAFEWFDSRIFWKFRSLKSIESNITQRDPF</sequence>
<dbReference type="SUPFAM" id="SSF52047">
    <property type="entry name" value="RNI-like"/>
    <property type="match status" value="1"/>
</dbReference>
<protein>
    <submittedName>
        <fullName evidence="1">Uncharacterized protein</fullName>
    </submittedName>
</protein>
<name>A0A9R1URK1_LACSA</name>
<reference evidence="1 2" key="1">
    <citation type="journal article" date="2017" name="Nat. Commun.">
        <title>Genome assembly with in vitro proximity ligation data and whole-genome triplication in lettuce.</title>
        <authorList>
            <person name="Reyes-Chin-Wo S."/>
            <person name="Wang Z."/>
            <person name="Yang X."/>
            <person name="Kozik A."/>
            <person name="Arikit S."/>
            <person name="Song C."/>
            <person name="Xia L."/>
            <person name="Froenicke L."/>
            <person name="Lavelle D.O."/>
            <person name="Truco M.J."/>
            <person name="Xia R."/>
            <person name="Zhu S."/>
            <person name="Xu C."/>
            <person name="Xu H."/>
            <person name="Xu X."/>
            <person name="Cox K."/>
            <person name="Korf I."/>
            <person name="Meyers B.C."/>
            <person name="Michelmore R.W."/>
        </authorList>
    </citation>
    <scope>NUCLEOTIDE SEQUENCE [LARGE SCALE GENOMIC DNA]</scope>
    <source>
        <strain evidence="2">cv. Salinas</strain>
        <tissue evidence="1">Seedlings</tissue>
    </source>
</reference>
<evidence type="ECO:0000313" key="1">
    <source>
        <dbReference type="EMBL" id="KAJ0191703.1"/>
    </source>
</evidence>
<gene>
    <name evidence="1" type="ORF">LSAT_V11C800442590</name>
</gene>